<protein>
    <recommendedName>
        <fullName evidence="3">HAD family hydrolase</fullName>
    </recommendedName>
</protein>
<sequence length="213" mass="23649">MIEAVLFDIDGTLLDTEKQVLAGLQHALKEQKNLTVASEDLFYTLGIPGEKAVADFADSPQEIAAILTSWEEQMKINFQSVKIFPGIIDLLRGLQKKDIKMGIVTSKTQSEFDDEVKPFGLNQYFQTIVTASDTTKHKPNPEPVLKGLENLQVNPKTAIYVGDAVYDLRSGQQAGARFALATWGAKTHSEFAQANYQLQNPHDLLDIVQQENN</sequence>
<dbReference type="EMBL" id="QOCS01000022">
    <property type="protein sequence ID" value="RHW45096.1"/>
    <property type="molecule type" value="Genomic_DNA"/>
</dbReference>
<dbReference type="SUPFAM" id="SSF56784">
    <property type="entry name" value="HAD-like"/>
    <property type="match status" value="1"/>
</dbReference>
<dbReference type="PANTHER" id="PTHR43434:SF26">
    <property type="entry name" value="PYROPHOSPHATASE PPAX"/>
    <property type="match status" value="1"/>
</dbReference>
<comment type="caution">
    <text evidence="1">The sequence shown here is derived from an EMBL/GenBank/DDBJ whole genome shotgun (WGS) entry which is preliminary data.</text>
</comment>
<dbReference type="InterPro" id="IPR023198">
    <property type="entry name" value="PGP-like_dom2"/>
</dbReference>
<dbReference type="SFLD" id="SFLDG01135">
    <property type="entry name" value="C1.5.6:_HAD__Beta-PGM__Phospha"/>
    <property type="match status" value="1"/>
</dbReference>
<dbReference type="AlphaFoldDB" id="A0A417Z3F2"/>
<dbReference type="RefSeq" id="WP_118911146.1">
    <property type="nucleotide sequence ID" value="NZ_QOCS01000022.1"/>
</dbReference>
<dbReference type="InterPro" id="IPR041492">
    <property type="entry name" value="HAD_2"/>
</dbReference>
<evidence type="ECO:0000313" key="1">
    <source>
        <dbReference type="EMBL" id="RHW45096.1"/>
    </source>
</evidence>
<accession>A0A417Z3F2</accession>
<dbReference type="SFLD" id="SFLDG01129">
    <property type="entry name" value="C1.5:_HAD__Beta-PGM__Phosphata"/>
    <property type="match status" value="1"/>
</dbReference>
<dbReference type="InterPro" id="IPR006439">
    <property type="entry name" value="HAD-SF_hydro_IA"/>
</dbReference>
<dbReference type="Proteomes" id="UP000284822">
    <property type="component" value="Unassembled WGS sequence"/>
</dbReference>
<dbReference type="GO" id="GO:0006281">
    <property type="term" value="P:DNA repair"/>
    <property type="evidence" value="ECO:0007669"/>
    <property type="project" value="TreeGrafter"/>
</dbReference>
<name>A0A417Z3F2_9LACO</name>
<dbReference type="Gene3D" id="3.40.50.1000">
    <property type="entry name" value="HAD superfamily/HAD-like"/>
    <property type="match status" value="1"/>
</dbReference>
<dbReference type="PANTHER" id="PTHR43434">
    <property type="entry name" value="PHOSPHOGLYCOLATE PHOSPHATASE"/>
    <property type="match status" value="1"/>
</dbReference>
<dbReference type="NCBIfam" id="TIGR01549">
    <property type="entry name" value="HAD-SF-IA-v1"/>
    <property type="match status" value="1"/>
</dbReference>
<reference evidence="1 2" key="1">
    <citation type="submission" date="2018-07" db="EMBL/GenBank/DDBJ databases">
        <title>Genome sequences of six Lactobacillus spp. isolated from bumble bee guts.</title>
        <authorList>
            <person name="Motta E.V.S."/>
            <person name="Moran N.A."/>
        </authorList>
    </citation>
    <scope>NUCLEOTIDE SEQUENCE [LARGE SCALE GENOMIC DNA]</scope>
    <source>
        <strain evidence="1 2">LV-8.1</strain>
    </source>
</reference>
<dbReference type="InterPro" id="IPR036412">
    <property type="entry name" value="HAD-like_sf"/>
</dbReference>
<evidence type="ECO:0000313" key="2">
    <source>
        <dbReference type="Proteomes" id="UP000284822"/>
    </source>
</evidence>
<dbReference type="GO" id="GO:0005829">
    <property type="term" value="C:cytosol"/>
    <property type="evidence" value="ECO:0007669"/>
    <property type="project" value="TreeGrafter"/>
</dbReference>
<dbReference type="PRINTS" id="PR00413">
    <property type="entry name" value="HADHALOGNASE"/>
</dbReference>
<dbReference type="GO" id="GO:0008967">
    <property type="term" value="F:phosphoglycolate phosphatase activity"/>
    <property type="evidence" value="ECO:0007669"/>
    <property type="project" value="TreeGrafter"/>
</dbReference>
<organism evidence="1 2">
    <name type="scientific">Bombilactobacillus bombi</name>
    <dbReference type="NCBI Taxonomy" id="1303590"/>
    <lineage>
        <taxon>Bacteria</taxon>
        <taxon>Bacillati</taxon>
        <taxon>Bacillota</taxon>
        <taxon>Bacilli</taxon>
        <taxon>Lactobacillales</taxon>
        <taxon>Lactobacillaceae</taxon>
        <taxon>Bombilactobacillus</taxon>
    </lineage>
</organism>
<dbReference type="InterPro" id="IPR023214">
    <property type="entry name" value="HAD_sf"/>
</dbReference>
<dbReference type="NCBIfam" id="TIGR01509">
    <property type="entry name" value="HAD-SF-IA-v3"/>
    <property type="match status" value="1"/>
</dbReference>
<dbReference type="InterPro" id="IPR050155">
    <property type="entry name" value="HAD-like_hydrolase_sf"/>
</dbReference>
<evidence type="ECO:0008006" key="3">
    <source>
        <dbReference type="Google" id="ProtNLM"/>
    </source>
</evidence>
<gene>
    <name evidence="1" type="ORF">DS832_08255</name>
</gene>
<proteinExistence type="predicted"/>
<dbReference type="Pfam" id="PF13419">
    <property type="entry name" value="HAD_2"/>
    <property type="match status" value="1"/>
</dbReference>
<dbReference type="SFLD" id="SFLDS00003">
    <property type="entry name" value="Haloacid_Dehalogenase"/>
    <property type="match status" value="1"/>
</dbReference>
<dbReference type="Gene3D" id="1.10.150.240">
    <property type="entry name" value="Putative phosphatase, domain 2"/>
    <property type="match status" value="1"/>
</dbReference>